<dbReference type="AlphaFoldDB" id="A4XS06"/>
<keyword evidence="5" id="KW-0812">Transmembrane</keyword>
<reference evidence="7" key="1">
    <citation type="submission" date="2007-04" db="EMBL/GenBank/DDBJ databases">
        <title>Complete sequence of Pseudomonas mendocina ymp.</title>
        <authorList>
            <consortium name="US DOE Joint Genome Institute"/>
            <person name="Copeland A."/>
            <person name="Lucas S."/>
            <person name="Lapidus A."/>
            <person name="Barry K."/>
            <person name="Glavina del Rio T."/>
            <person name="Dalin E."/>
            <person name="Tice H."/>
            <person name="Pitluck S."/>
            <person name="Kiss H."/>
            <person name="Brettin T."/>
            <person name="Detter J.C."/>
            <person name="Bruce D."/>
            <person name="Han C."/>
            <person name="Schmutz J."/>
            <person name="Larimer F."/>
            <person name="Land M."/>
            <person name="Hauser L."/>
            <person name="Kyrpides N."/>
            <person name="Mikhailova N."/>
            <person name="Hersman L."/>
            <person name="Dubois J."/>
            <person name="Maurice P."/>
            <person name="Richardson P."/>
        </authorList>
    </citation>
    <scope>NUCLEOTIDE SEQUENCE [LARGE SCALE GENOMIC DNA]</scope>
    <source>
        <strain evidence="7">Ymp</strain>
    </source>
</reference>
<protein>
    <recommendedName>
        <fullName evidence="3">diguanylate cyclase</fullName>
        <ecNumber evidence="3">2.7.7.65</ecNumber>
    </recommendedName>
</protein>
<dbReference type="SMART" id="SM00267">
    <property type="entry name" value="GGDEF"/>
    <property type="match status" value="1"/>
</dbReference>
<dbReference type="GO" id="GO:0052621">
    <property type="term" value="F:diguanylate cyclase activity"/>
    <property type="evidence" value="ECO:0007669"/>
    <property type="project" value="UniProtKB-EC"/>
</dbReference>
<feature type="compositionally biased region" description="Polar residues" evidence="4">
    <location>
        <begin position="12"/>
        <end position="21"/>
    </location>
</feature>
<dbReference type="SUPFAM" id="SSF55073">
    <property type="entry name" value="Nucleotide cyclase"/>
    <property type="match status" value="1"/>
</dbReference>
<comment type="subcellular location">
    <subcellularLocation>
        <location evidence="2">Cell inner membrane</location>
    </subcellularLocation>
</comment>
<dbReference type="InterPro" id="IPR029787">
    <property type="entry name" value="Nucleotide_cyclase"/>
</dbReference>
<dbReference type="GO" id="GO:1902201">
    <property type="term" value="P:negative regulation of bacterial-type flagellum-dependent cell motility"/>
    <property type="evidence" value="ECO:0007669"/>
    <property type="project" value="TreeGrafter"/>
</dbReference>
<dbReference type="InterPro" id="IPR043128">
    <property type="entry name" value="Rev_trsase/Diguanyl_cyclase"/>
</dbReference>
<evidence type="ECO:0000259" key="6">
    <source>
        <dbReference type="PROSITE" id="PS50887"/>
    </source>
</evidence>
<dbReference type="PANTHER" id="PTHR45138">
    <property type="entry name" value="REGULATORY COMPONENTS OF SENSORY TRANSDUCTION SYSTEM"/>
    <property type="match status" value="1"/>
</dbReference>
<dbReference type="GO" id="GO:0005886">
    <property type="term" value="C:plasma membrane"/>
    <property type="evidence" value="ECO:0007669"/>
    <property type="project" value="UniProtKB-SubCell"/>
</dbReference>
<comment type="cofactor">
    <cofactor evidence="1">
        <name>Mg(2+)</name>
        <dbReference type="ChEBI" id="CHEBI:18420"/>
    </cofactor>
</comment>
<dbReference type="NCBIfam" id="TIGR00254">
    <property type="entry name" value="GGDEF"/>
    <property type="match status" value="1"/>
</dbReference>
<dbReference type="Gene3D" id="3.30.450.20">
    <property type="entry name" value="PAS domain"/>
    <property type="match status" value="1"/>
</dbReference>
<dbReference type="PANTHER" id="PTHR45138:SF26">
    <property type="entry name" value="DIGUANYLATE CYCLASE"/>
    <property type="match status" value="1"/>
</dbReference>
<accession>A4XS06</accession>
<evidence type="ECO:0000313" key="7">
    <source>
        <dbReference type="EMBL" id="ABP84122.1"/>
    </source>
</evidence>
<dbReference type="InterPro" id="IPR050469">
    <property type="entry name" value="Diguanylate_Cyclase"/>
</dbReference>
<evidence type="ECO:0000256" key="3">
    <source>
        <dbReference type="ARBA" id="ARBA00012528"/>
    </source>
</evidence>
<dbReference type="GO" id="GO:0043709">
    <property type="term" value="P:cell adhesion involved in single-species biofilm formation"/>
    <property type="evidence" value="ECO:0007669"/>
    <property type="project" value="TreeGrafter"/>
</dbReference>
<dbReference type="PROSITE" id="PS50887">
    <property type="entry name" value="GGDEF"/>
    <property type="match status" value="1"/>
</dbReference>
<feature type="region of interest" description="Disordered" evidence="4">
    <location>
        <begin position="1"/>
        <end position="21"/>
    </location>
</feature>
<dbReference type="EMBL" id="CP000680">
    <property type="protein sequence ID" value="ABP84122.1"/>
    <property type="molecule type" value="Genomic_DNA"/>
</dbReference>
<dbReference type="STRING" id="399739.Pmen_1357"/>
<evidence type="ECO:0000256" key="2">
    <source>
        <dbReference type="ARBA" id="ARBA00004533"/>
    </source>
</evidence>
<dbReference type="CDD" id="cd01949">
    <property type="entry name" value="GGDEF"/>
    <property type="match status" value="1"/>
</dbReference>
<dbReference type="eggNOG" id="COG3706">
    <property type="taxonomic scope" value="Bacteria"/>
</dbReference>
<proteinExistence type="predicted"/>
<dbReference type="FunFam" id="3.30.70.270:FF:000001">
    <property type="entry name" value="Diguanylate cyclase domain protein"/>
    <property type="match status" value="1"/>
</dbReference>
<dbReference type="CDD" id="cd18773">
    <property type="entry name" value="PDC1_HK_sensor"/>
    <property type="match status" value="1"/>
</dbReference>
<dbReference type="InterPro" id="IPR000160">
    <property type="entry name" value="GGDEF_dom"/>
</dbReference>
<feature type="transmembrane region" description="Helical" evidence="5">
    <location>
        <begin position="314"/>
        <end position="335"/>
    </location>
</feature>
<feature type="domain" description="GGDEF" evidence="6">
    <location>
        <begin position="377"/>
        <end position="508"/>
    </location>
</feature>
<keyword evidence="5" id="KW-0472">Membrane</keyword>
<dbReference type="KEGG" id="pmy:Pmen_1357"/>
<gene>
    <name evidence="7" type="ordered locus">Pmen_1357</name>
</gene>
<dbReference type="Pfam" id="PF00990">
    <property type="entry name" value="GGDEF"/>
    <property type="match status" value="1"/>
</dbReference>
<dbReference type="EC" id="2.7.7.65" evidence="3"/>
<keyword evidence="5" id="KW-1133">Transmembrane helix</keyword>
<dbReference type="Gene3D" id="3.30.70.270">
    <property type="match status" value="1"/>
</dbReference>
<name>A4XS06_ECTM1</name>
<evidence type="ECO:0000256" key="4">
    <source>
        <dbReference type="SAM" id="MobiDB-lite"/>
    </source>
</evidence>
<evidence type="ECO:0000256" key="5">
    <source>
        <dbReference type="SAM" id="Phobius"/>
    </source>
</evidence>
<evidence type="ECO:0000256" key="1">
    <source>
        <dbReference type="ARBA" id="ARBA00001946"/>
    </source>
</evidence>
<sequence length="508" mass="57882">MTRRRRHASIGPRNQGSDLMPLSTSRKAQFTLLLLLGTLLLGGFLATSLASYHASRESIRHNIVNTELPLTSDNIYSEIQKDLIRPTQIASMMSRDTFLRDWALAGELDPEPITRYLREIQDHYGTFTSFFISERTRTYYQAKGVLKQVREDEPRDAWYFRVRQMSEPYEISVDPDMANADRLTFFINFKVFDYEERFIGVAGVGLTVDAVVKLVDDYQRRYDRSIFFTDRSGLLVLTGADGGPMGSRRGQALNTIDGLENLLFELPRPESGNFSYQEHGRGHFLNVRYIPELDWYLFVDKHEEGALAGIRKSLYLNLLICTLITLAVLLLVYLATRRYQRRIAALATTDSLTELPNRRGFDILAAQALQEAQRDSSPLCAVLLDLDNFKALNDAHGHLAGDDVLRRFARQLRGSLRQADILCRWGGEEFILLLKNTDRNAAHELAEKLRQQCAEQRYPVAGKALQVTVSLGLSQWQEGETLHDLLGRTDRALYRAKQAGRDRVCVDP</sequence>
<dbReference type="HOGENOM" id="CLU_029518_0_0_6"/>
<organism evidence="7">
    <name type="scientific">Ectopseudomonas mendocina (strain ymp)</name>
    <name type="common">Pseudomonas mendocina</name>
    <dbReference type="NCBI Taxonomy" id="399739"/>
    <lineage>
        <taxon>Bacteria</taxon>
        <taxon>Pseudomonadati</taxon>
        <taxon>Pseudomonadota</taxon>
        <taxon>Gammaproteobacteria</taxon>
        <taxon>Pseudomonadales</taxon>
        <taxon>Pseudomonadaceae</taxon>
        <taxon>Ectopseudomonas</taxon>
    </lineage>
</organism>